<keyword evidence="8" id="KW-1185">Reference proteome</keyword>
<feature type="domain" description="LIM zinc-binding" evidence="6">
    <location>
        <begin position="1"/>
        <end position="61"/>
    </location>
</feature>
<feature type="compositionally biased region" description="Low complexity" evidence="5">
    <location>
        <begin position="312"/>
        <end position="321"/>
    </location>
</feature>
<dbReference type="SUPFAM" id="SSF57716">
    <property type="entry name" value="Glucocorticoid receptor-like (DNA-binding domain)"/>
    <property type="match status" value="1"/>
</dbReference>
<evidence type="ECO:0000313" key="8">
    <source>
        <dbReference type="Proteomes" id="UP001153712"/>
    </source>
</evidence>
<evidence type="ECO:0000313" key="7">
    <source>
        <dbReference type="EMBL" id="CAH1184931.1"/>
    </source>
</evidence>
<dbReference type="Proteomes" id="UP001153712">
    <property type="component" value="Chromosome 4"/>
</dbReference>
<feature type="domain" description="LIM zinc-binding" evidence="6">
    <location>
        <begin position="390"/>
        <end position="450"/>
    </location>
</feature>
<dbReference type="GO" id="GO:0046872">
    <property type="term" value="F:metal ion binding"/>
    <property type="evidence" value="ECO:0007669"/>
    <property type="project" value="UniProtKB-KW"/>
</dbReference>
<proteinExistence type="predicted"/>
<feature type="compositionally biased region" description="Basic and acidic residues" evidence="5">
    <location>
        <begin position="158"/>
        <end position="170"/>
    </location>
</feature>
<evidence type="ECO:0000256" key="2">
    <source>
        <dbReference type="ARBA" id="ARBA00022833"/>
    </source>
</evidence>
<protein>
    <recommendedName>
        <fullName evidence="6">LIM zinc-binding domain-containing protein</fullName>
    </recommendedName>
</protein>
<dbReference type="PROSITE" id="PS00478">
    <property type="entry name" value="LIM_DOMAIN_1"/>
    <property type="match status" value="2"/>
</dbReference>
<dbReference type="SMART" id="SM00132">
    <property type="entry name" value="LIM"/>
    <property type="match status" value="2"/>
</dbReference>
<evidence type="ECO:0000256" key="3">
    <source>
        <dbReference type="ARBA" id="ARBA00023038"/>
    </source>
</evidence>
<organism evidence="7 8">
    <name type="scientific">Phyllotreta striolata</name>
    <name type="common">Striped flea beetle</name>
    <name type="synonym">Crioceris striolata</name>
    <dbReference type="NCBI Taxonomy" id="444603"/>
    <lineage>
        <taxon>Eukaryota</taxon>
        <taxon>Metazoa</taxon>
        <taxon>Ecdysozoa</taxon>
        <taxon>Arthropoda</taxon>
        <taxon>Hexapoda</taxon>
        <taxon>Insecta</taxon>
        <taxon>Pterygota</taxon>
        <taxon>Neoptera</taxon>
        <taxon>Endopterygota</taxon>
        <taxon>Coleoptera</taxon>
        <taxon>Polyphaga</taxon>
        <taxon>Cucujiformia</taxon>
        <taxon>Chrysomeloidea</taxon>
        <taxon>Chrysomelidae</taxon>
        <taxon>Galerucinae</taxon>
        <taxon>Alticini</taxon>
        <taxon>Phyllotreta</taxon>
    </lineage>
</organism>
<dbReference type="EMBL" id="OU900097">
    <property type="protein sequence ID" value="CAH1184931.1"/>
    <property type="molecule type" value="Genomic_DNA"/>
</dbReference>
<accession>A0A9P0GTS5</accession>
<dbReference type="Pfam" id="PF00412">
    <property type="entry name" value="LIM"/>
    <property type="match status" value="2"/>
</dbReference>
<reference evidence="7" key="1">
    <citation type="submission" date="2022-01" db="EMBL/GenBank/DDBJ databases">
        <authorList>
            <person name="King R."/>
        </authorList>
    </citation>
    <scope>NUCLEOTIDE SEQUENCE</scope>
</reference>
<name>A0A9P0GTS5_PHYSR</name>
<dbReference type="Gene3D" id="2.10.110.10">
    <property type="entry name" value="Cysteine Rich Protein"/>
    <property type="match status" value="2"/>
</dbReference>
<evidence type="ECO:0000256" key="4">
    <source>
        <dbReference type="PROSITE-ProRule" id="PRU00125"/>
    </source>
</evidence>
<dbReference type="PROSITE" id="PS50023">
    <property type="entry name" value="LIM_DOMAIN_2"/>
    <property type="match status" value="2"/>
</dbReference>
<evidence type="ECO:0000259" key="6">
    <source>
        <dbReference type="PROSITE" id="PS50023"/>
    </source>
</evidence>
<sequence length="456" mass="52431">MTCARCGCGVFKAEDQIIMNKVWHKCCFRCSRCNKILDKCSAKLFQGEIFCNCCHAVVLEDFETLLRPCRVVSSPSCICINRDCKIPPFSYSKKYDICYTTPTETRNSLNKNIQSCSCIPDAKNKTYCFAFPMPREVANYYNRSGMRKKNRHLSQKRHSNDDSRNDDQKTGDFQPSITIRTLTPPRKRCSPARTRCSRDDRSPCNRECNRRQRCCCTRCCNNCCCDRPNREEKAVCRLCCCCAPPTGDDSKACCSCRKYRDCRCNEYEVKPRIASPVRRCGSPRKRSPHCCHHCTQPPDAIEPSESFRHSPRSYQRGSQSHSHSHRPESPTRCFRDFVCYKCRKDDPSCCRTTCEDCSRCDRNRRTNCRPCGEPNPCDCKMDRVRSECTAVCVRCGCKVYAAERISVTSGSYHTSCFSCVCCNKLLDIKNVYENGGEIYCKHCYNNLLGNSYYGYT</sequence>
<feature type="region of interest" description="Disordered" evidence="5">
    <location>
        <begin position="148"/>
        <end position="177"/>
    </location>
</feature>
<keyword evidence="1 4" id="KW-0479">Metal-binding</keyword>
<feature type="compositionally biased region" description="Basic residues" evidence="5">
    <location>
        <begin position="148"/>
        <end position="157"/>
    </location>
</feature>
<dbReference type="InterPro" id="IPR001781">
    <property type="entry name" value="Znf_LIM"/>
</dbReference>
<gene>
    <name evidence="7" type="ORF">PHYEVI_LOCUS8115</name>
</gene>
<dbReference type="OrthoDB" id="1679758at2759"/>
<evidence type="ECO:0000256" key="1">
    <source>
        <dbReference type="ARBA" id="ARBA00022723"/>
    </source>
</evidence>
<evidence type="ECO:0000256" key="5">
    <source>
        <dbReference type="SAM" id="MobiDB-lite"/>
    </source>
</evidence>
<keyword evidence="2 4" id="KW-0862">Zinc</keyword>
<keyword evidence="3 4" id="KW-0440">LIM domain</keyword>
<feature type="region of interest" description="Disordered" evidence="5">
    <location>
        <begin position="301"/>
        <end position="330"/>
    </location>
</feature>
<dbReference type="AlphaFoldDB" id="A0A9P0GTS5"/>